<organism evidence="1 2">
    <name type="scientific">Photobacterium arenosum</name>
    <dbReference type="NCBI Taxonomy" id="2774143"/>
    <lineage>
        <taxon>Bacteria</taxon>
        <taxon>Pseudomonadati</taxon>
        <taxon>Pseudomonadota</taxon>
        <taxon>Gammaproteobacteria</taxon>
        <taxon>Vibrionales</taxon>
        <taxon>Vibrionaceae</taxon>
        <taxon>Photobacterium</taxon>
    </lineage>
</organism>
<comment type="caution">
    <text evidence="1">The sequence shown here is derived from an EMBL/GenBank/DDBJ whole genome shotgun (WGS) entry which is preliminary data.</text>
</comment>
<protein>
    <recommendedName>
        <fullName evidence="3">Lipoprotein</fullName>
    </recommendedName>
</protein>
<keyword evidence="2" id="KW-1185">Reference proteome</keyword>
<dbReference type="Proteomes" id="UP000649768">
    <property type="component" value="Unassembled WGS sequence"/>
</dbReference>
<evidence type="ECO:0008006" key="3">
    <source>
        <dbReference type="Google" id="ProtNLM"/>
    </source>
</evidence>
<sequence>MTKLKDRFLTMLKLLITYTFVATLFGCSYSEATTTIAKIGNAGSTTGYHSIRVMNVKDTTGANAGFGYGAVSSYPGKSADIGSIGIPMYVDGYWAKYNADKDGFAAFYRISKTIDSNLAKQKIETLRNYYKNHKTFNTSMHLIVDGPRVRLYYTMNCFSYRMDCSPKENADPNGWVIHQSNDATQLVLLFDGTGEASDTPFPGSPYDK</sequence>
<accession>A0ABR9BEZ8</accession>
<name>A0ABR9BEZ8_9GAMM</name>
<evidence type="ECO:0000313" key="1">
    <source>
        <dbReference type="EMBL" id="MBD8511140.1"/>
    </source>
</evidence>
<reference evidence="1 2" key="1">
    <citation type="submission" date="2020-09" db="EMBL/GenBank/DDBJ databases">
        <title>Photobacterium sp. CAU 1568 isolated from sand of Sido Beach.</title>
        <authorList>
            <person name="Kim W."/>
        </authorList>
    </citation>
    <scope>NUCLEOTIDE SEQUENCE [LARGE SCALE GENOMIC DNA]</scope>
    <source>
        <strain evidence="1 2">CAU 1568</strain>
    </source>
</reference>
<gene>
    <name evidence="1" type="ORF">IFO68_00315</name>
</gene>
<dbReference type="RefSeq" id="WP_192013648.1">
    <property type="nucleotide sequence ID" value="NZ_JACYTP010000001.1"/>
</dbReference>
<proteinExistence type="predicted"/>
<dbReference type="EMBL" id="JACYTP010000001">
    <property type="protein sequence ID" value="MBD8511140.1"/>
    <property type="molecule type" value="Genomic_DNA"/>
</dbReference>
<evidence type="ECO:0000313" key="2">
    <source>
        <dbReference type="Proteomes" id="UP000649768"/>
    </source>
</evidence>
<dbReference type="PROSITE" id="PS51257">
    <property type="entry name" value="PROKAR_LIPOPROTEIN"/>
    <property type="match status" value="1"/>
</dbReference>